<reference evidence="2" key="1">
    <citation type="submission" date="2022-03" db="EMBL/GenBank/DDBJ databases">
        <authorList>
            <person name="Sayadi A."/>
        </authorList>
    </citation>
    <scope>NUCLEOTIDE SEQUENCE</scope>
</reference>
<dbReference type="Proteomes" id="UP001152888">
    <property type="component" value="Unassembled WGS sequence"/>
</dbReference>
<keyword evidence="3" id="KW-1185">Reference proteome</keyword>
<dbReference type="EMBL" id="CAKOFQ010006840">
    <property type="protein sequence ID" value="CAH1975801.1"/>
    <property type="molecule type" value="Genomic_DNA"/>
</dbReference>
<dbReference type="AlphaFoldDB" id="A0A9P0KM08"/>
<organism evidence="2 3">
    <name type="scientific">Acanthoscelides obtectus</name>
    <name type="common">Bean weevil</name>
    <name type="synonym">Bruchus obtectus</name>
    <dbReference type="NCBI Taxonomy" id="200917"/>
    <lineage>
        <taxon>Eukaryota</taxon>
        <taxon>Metazoa</taxon>
        <taxon>Ecdysozoa</taxon>
        <taxon>Arthropoda</taxon>
        <taxon>Hexapoda</taxon>
        <taxon>Insecta</taxon>
        <taxon>Pterygota</taxon>
        <taxon>Neoptera</taxon>
        <taxon>Endopterygota</taxon>
        <taxon>Coleoptera</taxon>
        <taxon>Polyphaga</taxon>
        <taxon>Cucujiformia</taxon>
        <taxon>Chrysomeloidea</taxon>
        <taxon>Chrysomelidae</taxon>
        <taxon>Bruchinae</taxon>
        <taxon>Bruchini</taxon>
        <taxon>Acanthoscelides</taxon>
    </lineage>
</organism>
<dbReference type="OrthoDB" id="10581821at2759"/>
<comment type="caution">
    <text evidence="2">The sequence shown here is derived from an EMBL/GenBank/DDBJ whole genome shotgun (WGS) entry which is preliminary data.</text>
</comment>
<evidence type="ECO:0000313" key="2">
    <source>
        <dbReference type="EMBL" id="CAH1975801.1"/>
    </source>
</evidence>
<feature type="compositionally biased region" description="Polar residues" evidence="1">
    <location>
        <begin position="1"/>
        <end position="10"/>
    </location>
</feature>
<sequence>MKSNLSSTNIAAYDKQESVITDKSVSPSSSPRSSPRPSPRPQNKRDHSKSDSLLAVNYNKEPHNTKQDGSPSENDFLKVCG</sequence>
<protein>
    <submittedName>
        <fullName evidence="2">Uncharacterized protein</fullName>
    </submittedName>
</protein>
<accession>A0A9P0KM08</accession>
<gene>
    <name evidence="2" type="ORF">ACAOBT_LOCUS11801</name>
</gene>
<proteinExistence type="predicted"/>
<evidence type="ECO:0000256" key="1">
    <source>
        <dbReference type="SAM" id="MobiDB-lite"/>
    </source>
</evidence>
<evidence type="ECO:0000313" key="3">
    <source>
        <dbReference type="Proteomes" id="UP001152888"/>
    </source>
</evidence>
<name>A0A9P0KM08_ACAOB</name>
<feature type="region of interest" description="Disordered" evidence="1">
    <location>
        <begin position="1"/>
        <end position="81"/>
    </location>
</feature>